<dbReference type="Proteomes" id="UP000611945">
    <property type="component" value="Unassembled WGS sequence"/>
</dbReference>
<reference evidence="1 2" key="1">
    <citation type="submission" date="2020-08" db="EMBL/GenBank/DDBJ databases">
        <title>A Genomic Blueprint of the Chicken Gut Microbiome.</title>
        <authorList>
            <person name="Gilroy R."/>
            <person name="Ravi A."/>
            <person name="Getino M."/>
            <person name="Pursley I."/>
            <person name="Horton D.L."/>
            <person name="Alikhan N.-F."/>
            <person name="Baker D."/>
            <person name="Gharbi K."/>
            <person name="Hall N."/>
            <person name="Watson M."/>
            <person name="Adriaenssens E.M."/>
            <person name="Foster-Nyarko E."/>
            <person name="Jarju S."/>
            <person name="Secka A."/>
            <person name="Antonio M."/>
            <person name="Oren A."/>
            <person name="Chaudhuri R."/>
            <person name="La Ragione R.M."/>
            <person name="Hildebrand F."/>
            <person name="Pallen M.J."/>
        </authorList>
    </citation>
    <scope>NUCLEOTIDE SEQUENCE [LARGE SCALE GENOMIC DNA]</scope>
    <source>
        <strain evidence="1 2">Sa2CUA2</strain>
    </source>
</reference>
<sequence>MAQTQRRLVLTYSPNPQAPRHGVETQQTLARWLADIQGLEYGGRYDPQQHAGRPCYLVPSRCIVGREQAREMNVQGPDDLFGGYVDHAFIATKAITHPLVSEDAVAPTGWVPGFAEQIAGLVLRGFTVFSPQDAERAARTLLATGPLRFKPVQASGGRDQRVFKDLHSFQPFIGAPDVAARFSEGVVLEEELSDVSTHSVGQIRVGEHLLSYFGTQHLTEDGRGAQMYGGSDLVVVRGDYPRLLQLDLAGQVQQSIEQARAFDAAVSAAFPSFFASRRNYDLIRGTDARGETRNAVLEQSWRLGGASSAEVGALQAFIDNPLLQVVRASSFEIFHDKVLPANAIEVFRGHDEELGFLIKYAMVEPYDGEN</sequence>
<dbReference type="RefSeq" id="WP_251836007.1">
    <property type="nucleotide sequence ID" value="NZ_JACSQG010000003.1"/>
</dbReference>
<keyword evidence="2" id="KW-1185">Reference proteome</keyword>
<comment type="caution">
    <text evidence="1">The sequence shown here is derived from an EMBL/GenBank/DDBJ whole genome shotgun (WGS) entry which is preliminary data.</text>
</comment>
<evidence type="ECO:0000313" key="2">
    <source>
        <dbReference type="Proteomes" id="UP000611945"/>
    </source>
</evidence>
<dbReference type="SUPFAM" id="SSF56059">
    <property type="entry name" value="Glutathione synthetase ATP-binding domain-like"/>
    <property type="match status" value="1"/>
</dbReference>
<gene>
    <name evidence="1" type="ORF">H9642_08545</name>
</gene>
<organism evidence="1 2">
    <name type="scientific">Serpens gallinarum</name>
    <dbReference type="NCBI Taxonomy" id="2763075"/>
    <lineage>
        <taxon>Bacteria</taxon>
        <taxon>Pseudomonadati</taxon>
        <taxon>Pseudomonadota</taxon>
        <taxon>Gammaproteobacteria</taxon>
        <taxon>Pseudomonadales</taxon>
        <taxon>Pseudomonadaceae</taxon>
        <taxon>Pseudomonas</taxon>
    </lineage>
</organism>
<name>A0ABR8TNL4_9PSED</name>
<dbReference type="EMBL" id="JACSQG010000003">
    <property type="protein sequence ID" value="MBD7977239.1"/>
    <property type="molecule type" value="Genomic_DNA"/>
</dbReference>
<accession>A0ABR8TNL4</accession>
<dbReference type="InterPro" id="IPR021519">
    <property type="entry name" value="DUF3182"/>
</dbReference>
<evidence type="ECO:0000313" key="1">
    <source>
        <dbReference type="EMBL" id="MBD7977239.1"/>
    </source>
</evidence>
<proteinExistence type="predicted"/>
<protein>
    <submittedName>
        <fullName evidence="1">DUF3182 family protein</fullName>
    </submittedName>
</protein>
<dbReference type="Pfam" id="PF11379">
    <property type="entry name" value="DUF3182"/>
    <property type="match status" value="1"/>
</dbReference>